<protein>
    <submittedName>
        <fullName evidence="1">Uncharacterized protein</fullName>
    </submittedName>
</protein>
<evidence type="ECO:0000313" key="1">
    <source>
        <dbReference type="EMBL" id="CUX62668.1"/>
    </source>
</evidence>
<sequence>MQKTYNKINTQRTDHNTQIENLTLQFIYSESAGKKPTKRKRH</sequence>
<proteinExistence type="predicted"/>
<dbReference type="Proteomes" id="UP000191987">
    <property type="component" value="Unassembled WGS sequence"/>
</dbReference>
<reference evidence="1 2" key="1">
    <citation type="submission" date="2016-01" db="EMBL/GenBank/DDBJ databases">
        <authorList>
            <person name="Oliw E.H."/>
        </authorList>
    </citation>
    <scope>NUCLEOTIDE SEQUENCE [LARGE SCALE GENOMIC DNA]</scope>
    <source>
        <strain evidence="1 2">Zutra 3-1</strain>
    </source>
</reference>
<gene>
    <name evidence="1" type="ORF">AGR7C_pTi0008</name>
</gene>
<dbReference type="EMBL" id="FBWG01000050">
    <property type="protein sequence ID" value="CUX62668.1"/>
    <property type="molecule type" value="Genomic_DNA"/>
</dbReference>
<dbReference type="AlphaFoldDB" id="A0A1S7S4S3"/>
<evidence type="ECO:0000313" key="2">
    <source>
        <dbReference type="Proteomes" id="UP000191987"/>
    </source>
</evidence>
<organism evidence="1 2">
    <name type="scientific">Agrobacterium deltaense Zutra 3/1</name>
    <dbReference type="NCBI Taxonomy" id="1183427"/>
    <lineage>
        <taxon>Bacteria</taxon>
        <taxon>Pseudomonadati</taxon>
        <taxon>Pseudomonadota</taxon>
        <taxon>Alphaproteobacteria</taxon>
        <taxon>Hyphomicrobiales</taxon>
        <taxon>Rhizobiaceae</taxon>
        <taxon>Rhizobium/Agrobacterium group</taxon>
        <taxon>Agrobacterium</taxon>
    </lineage>
</organism>
<accession>A0A1S7S4S3</accession>
<name>A0A1S7S4S3_9HYPH</name>